<gene>
    <name evidence="1" type="ORF">AB432_018510</name>
</gene>
<dbReference type="AlphaFoldDB" id="A0A2Z4MK46"/>
<sequence>MDVVWSRPVNVKRREDLIRRTGTLKHKVTIVDAKEEYHGVDVKVRDFRGEEYWTTLEDVELDNEKDSAATESNG</sequence>
<evidence type="ECO:0000313" key="2">
    <source>
        <dbReference type="Proteomes" id="UP000036061"/>
    </source>
</evidence>
<reference evidence="1 2" key="1">
    <citation type="journal article" date="2015" name="Genome Announc.">
        <title>Draft Genome Sequence of Brevibacillus brevis DZQ7, a Plant Growth-Promoting Rhizobacterium with Broad-Spectrum Antimicrobial Activity.</title>
        <authorList>
            <person name="Hou Q."/>
            <person name="Wang C."/>
            <person name="Hou X."/>
            <person name="Xia Z."/>
            <person name="Ye J."/>
            <person name="Liu K."/>
            <person name="Liu H."/>
            <person name="Wang J."/>
            <person name="Guo H."/>
            <person name="Yu X."/>
            <person name="Yang Y."/>
            <person name="Du B."/>
            <person name="Ding Y."/>
        </authorList>
    </citation>
    <scope>NUCLEOTIDE SEQUENCE [LARGE SCALE GENOMIC DNA]</scope>
    <source>
        <strain evidence="1 2">DZQ7</strain>
    </source>
</reference>
<name>A0A2Z4MK46_BREBE</name>
<accession>A0A2Z4MK46</accession>
<organism evidence="1 2">
    <name type="scientific">Brevibacillus brevis</name>
    <name type="common">Bacillus brevis</name>
    <dbReference type="NCBI Taxonomy" id="1393"/>
    <lineage>
        <taxon>Bacteria</taxon>
        <taxon>Bacillati</taxon>
        <taxon>Bacillota</taxon>
        <taxon>Bacilli</taxon>
        <taxon>Bacillales</taxon>
        <taxon>Paenibacillaceae</taxon>
        <taxon>Brevibacillus</taxon>
    </lineage>
</organism>
<protein>
    <submittedName>
        <fullName evidence="1">Uncharacterized protein</fullName>
    </submittedName>
</protein>
<dbReference type="EMBL" id="CP030117">
    <property type="protein sequence ID" value="AWX56917.1"/>
    <property type="molecule type" value="Genomic_DNA"/>
</dbReference>
<evidence type="ECO:0000313" key="1">
    <source>
        <dbReference type="EMBL" id="AWX56917.1"/>
    </source>
</evidence>
<proteinExistence type="predicted"/>
<dbReference type="Proteomes" id="UP000036061">
    <property type="component" value="Chromosome"/>
</dbReference>